<feature type="region of interest" description="Disordered" evidence="2">
    <location>
        <begin position="1626"/>
        <end position="1650"/>
    </location>
</feature>
<sequence>MRKPSVNQKFKKRRGYFDQAVDDTSVKPSTTTKNAKNLGEWINAKSVEDKDDYRKNTYTPIIKKLSSNKWKTEGIADDDDKVKEGYKEGYLSTQEYNRATSLISRRLMEARNLKVKQGDQVVDGRKLVTGRQYVPNADQSEITNLRMRRTAEFYKQQRKIASADDSLSAIGIGKRAISTAGGLAAGMALGATKSVLNLGRNVTFNEVMNDWYTGLDEQEKKYNESVAQGADENIFLENVYGASAGVEQLTALPAILGGEAGKYVVGRGLGMLQGQTAQQADDVYDTLGLMNWYREKTGDETNLTRQVSRVAAMKLGTNVASAGAGLATMNVAGQAFAAALKPVASSMAQFQALKSAGMFLPGLTSAVGTSGVPGQAVRGMGGNREQSEIANKAFEIAGSPLESAASAIPMVSTDIYGNKTDLRAQEQDIQQQVDPYGLQDLGTTLAMFSGGTAGFYKEAKKLYQVSRMLSRVNGSTPGKFAAAGQKLARQKAELMGSVGPDAAFALNNVFHPVAQTYRAATDTTVDKEGNRVYQAPTALDLGKAALLTFGATRPHAKFAPYIQPALRGKPLFSGVDMNAQAYYAAKDYVDGGDWRSSFINKRFKELTGRDTANVDDIKRVSSAIYGFIRRPAMEQLTKGRILPQHALESMFVGLASGRGFNHESAEVAQARVDNLIRSMRDKGDDNPLADGNPLVSEQINPQLYVLDPVARKQQIAEVQKQILADMQQAVADSEQAPTDAPTQEQKPEPTNKFYAVRIEDGEDGTPQYLAYNSHASGYGHTFRSAELVRGDQDMSDLIDISSSANMAKKRIYTSEDLARVVAADPDILNPLTNNKWKSDDGESIRTIGGFREDGSVIIKSYNSTNGQTSEETMSSIAVAREIAVQNPKLSELIGGMLEAMNTNRTELADVPEYSESRDFPDRVAYTSTDGQTKDVNGRLISTFGTTSPMGVFQLQSGAIYVQPIRDTSVRTKIPLTSRQIDSSPEAMNARTLSQSRRAVDVSEGYLDLDIHNMGVPTRVLLTPDHVELVKVILESDLPDTQKAEAIRNAVSEALVLDMPRDLKSYRFDESNELVQDTDVLPGDVVIGNFDPNATSDQGQKAVVIKSDAGLVTVKLLTDPEGIAYTTSADKVVQDTRHNREDLNDRLNNFTPTEETPQLRPWKRATADEEEIAIFVAAKHAVDVQKEIRSASKDNLPTIIRTYVRDSKSMPDAVKSGLIIWAAVNQDTEAVIDTLVSLYDDAVSEKDLSISYLNRISDIYGDENFIQALYTIDTLSETIPSAALMSAKSIEQTATTRAIARRMNQILFRGNNKLSANEAFKRAIKSLNIDADRAKKLENDAKAESIYMRGIAPQSLAHVDKVWQMKRVSGMSLDAQVRLGRAIASTSTIDSRNNVVSAGFDVVLADFWKGEQYFNKALSIVKSALANEQPTDAQTTEQKLRDIGLDFLYYAAIDNDQKLVRRILTSDVDAYRRFQRESNLYIANTVIPRMILDVVGQSVDQNSFLGFSADGSIDQTNELAFLEVLNKYGRDITELIDRSELPDNDKESISNALVNLISQVTNDPAIAKRVSTYTPKADGTGIDVVLRDGESVTNITAIDSIIAIDTLASDIMSQAIVDDALSSGQQVKLSRSSEAPVDPNSPVPTGIDNTVAPETAKSDIESQDEAVDFNTTIADARRLNIKQLSNVTQFAKTLRVLQTFKISNVEAHIDRYAPIFGLDVARANLQVAKASGDTTAINAAYQAEFIARRNTFNAAFSYLETVIDKAKTLELLFVEDDAPEFSTALAMLENAFETVSTYYTAPPLSDTSFMGFSNADIAGGKLIAGGDEGNNVETQTFESTSQEQIDFITGEIARVSSDTTISRSRKATILADLEAARTKLKQYAESQKKQGQTEDFRKALVTSINRFNNSLATVPDTLIQKFADSPENILAIQVDILKDMLSAMSSDALHEYGTSRASDFGQSTISLVRNVSRTVKDTLTFYQDIARAQEVSVEQIDGQTIVNIFGQQRDISDIRTLTDAVDRLNEDRVKIEPTTTIDDAMFVPGQVEQSVADFVGEDPSVVTYLLSSDSDFNGMASPTRDTASKASLYAMHARNYAGMRQLLRQMLISELGGLDTDARSEIVSLSGNKQVRMARDGYIVGADRIDDLGNYKLSDPDVIETARGRWKVQLTKVLSVALSRGLEDQGGITVNAVGKDRAFVGKIIDRVNNLFDNSTQFKSGNVIDLVRATRQIVESEIANQRSAPTEFQNQLLAKINENALLNLWSARDKSGSFGTYTRGYVDTPHEIATTIRALAGASEESVPYLTNNSGRYDIYSVPVDGDMKTLRPAMAKVLFDLYDKLDLDGYTEQQIEQIKNIKQQYMIKMQQDQYKAAQKLSNDAAMIDRLATGMAKLYDNFAFGHANDKLSMLLGSQQPQHREEVINGLRAVGVRENIIQRFIEQTATSFAQFLGDNRGVGTSIMTPEQINAFRTYMLARGRQDYYLNSGRVLFTTQKVMNETNVRMRRHTPDNKEIFGALVGLDNKADRAVHKLMMLAGDMSADRNAATLVHEMSHVLFHGVSDINQFSLVDALVPEGKLTLDKINDSHPLFPVLLQLQAAREYKAKNGELNLKAAWSTIDSKYQSVDGISLLTDWHPYAHEMFASGLLSTIANFEAPMDANAAMSMDRDAAAIFQEIAGPLRSVWASIARESPMDILRTADGKFQQQWTSPIPKQVYSAGRSDATKNRRKITYPQLRQGDYISINVPLSGTLQGRPYVDMYTPKDVVSMWINQNFGQAHGHTYGFDMYMPNGTRINSPIKDLELNKLLIDKISKGELTDYDIYFQPIGSMNRTPVIQGDEYTVNQRWGQRLQGRIVDQLVFINPRTNKGQYTKAFVDTRAGVELPFTSVTADSQVDKDGFFPTRLHFTQKEVGLVSRVGQSGIEGDYTTVPTQQTYYVVETPVVLSYRDGGKIRNKRTTVRMLVSAEALMDIDGVNQPRLHGYSGEYNQKFSAVLYDLNRRISRVQANIVHYADYSDQIALEKKIVTGTSTDFQGNRPSTEKPADRIAAYYADQYKHVRAAGVDMRSMMKVGRASIESDIVDFMATQGMVNDAGGLTESGRVFIESLNANSLNKIGDFVYNNGLFRMSIGRDMMMYDSRYSHDGEQFNLEVNTPEYMALSDFFDSLDRAIDYKASDMTADERAVMLEDFAFELFYAFSRPITDEVSKKAYRNKSSVDRVNDVVNAFNEGLPDELKIATSSVQDYNGQPTSIDVMSVLEMPIRGNDLGDFITTGVPLQLLDIRDAVTNGETIKFSDNYYRSTAAAYALSRVRDVVFGRANIAGYNMFLKQLADPNPDVHEKANQLLFAATHILDLQEREISSARYNWKSQGYTLVSNSFKTNKKVIMRDGAGAHFEVDFARNESRPVVQDPGNPNTLIYGDVIGNRYPVSTSGARMKFSRANNGVLKIDFDINTLSPIEKTSYMKDGSVVFMRNRAIHDPLLPEGIYLYRVSSPTRTKILDPKATIDPEVPYTLELMSNPFMSYRSFTNDAGEMSLQSVQEYRQQSPSELIRLAAAAYLPDASPMAYERLDNLTQNTVVPRDIYIAKMLVAEAEATDSKIIPEEWRTRMGSDYRVAKVLQPEGEQEYSITQSAIVNNSRSRTWLSSGDIFEDGVAPFTQEEMDLLDGLEPYDSTKHSDPIEFDKWRQQRYSDIVDRMFLFDEPENIIVKNDPNNKQVGISVNGKDVYMAIPTAEFDGVMNTLFSSGSGPSPVSLTPNQMHALRYRIIPGRTKLNRLLSGLWTEYNAGQIVTRLSLDFSRPLIQNFMVTFLDPKNTAMQFYGLAGLLPNIPKPGAAKSFGTTVLQRLASKTLGHTKDWALGDRAYHGVIEGLFKKYGTPGSKIGYLIPGMKRTVKGHYVKPVVSGISMPRRQYTIADLNELGLSTQYGEWFESAAAMQALNPSMDLKDIPVQLTQSEHVGKGVIAQRIPLVGQTERGGVLSTDVLRIKIMLEYMAYVDDNLTAFALGDNPSEGQLNYVAEQYKRNFARVLNTLTGVPTGTDPGLSPTLQDKYHLASQVWLAPNWFKAVGNITLVPAAFQLAAGMVTNELLRGVSKRLHGGIGYNVVDVGPQARFFDSLVFNTPQAGTMIKTGGKYYAMTMARVMLGLVALQQMATSQQAVATYHAIGKRIGVPSAQTMWTNVSGIQPASEDAKGWRVTNKKWFDFQNPREFGRVTTIGDAQINYPAAIMGWQKLLINPTLNINQRIELGTPPWQAVAEEMAKVYVVDRLNPGIPAAYSMYSGGGYDGAPIAQKHPGFEMFRKNKEAVYRALEGNPYKYALMWLDTRYPNGISRFAANHEILPLQNLLKDLEAMIYKQEGNNLEFDPQAYNLRASMFGRMVGIENSYSNEYLEDMSDVTVGKMKLGQYMTERRKYEYNYPNAFDVINQYGLRALWDGIPNDGQFIQDSDMQYPGMPTKEIILQSEQTPDRFMGRIIPRYKKKIAPMSDSKRDRINQ</sequence>
<name>A0A6J5NHA4_9CAUD</name>
<feature type="region of interest" description="Disordered" evidence="2">
    <location>
        <begin position="21"/>
        <end position="41"/>
    </location>
</feature>
<accession>A0A6J5NHA4</accession>
<protein>
    <recommendedName>
        <fullName evidence="4">Large polyvalent protein associated domain-containing protein</fullName>
    </recommendedName>
</protein>
<organism evidence="3">
    <name type="scientific">uncultured Caudovirales phage</name>
    <dbReference type="NCBI Taxonomy" id="2100421"/>
    <lineage>
        <taxon>Viruses</taxon>
        <taxon>Duplodnaviria</taxon>
        <taxon>Heunggongvirae</taxon>
        <taxon>Uroviricota</taxon>
        <taxon>Caudoviricetes</taxon>
        <taxon>Peduoviridae</taxon>
        <taxon>Maltschvirus</taxon>
        <taxon>Maltschvirus maltsch</taxon>
    </lineage>
</organism>
<gene>
    <name evidence="3" type="ORF">UFOVP704_56</name>
</gene>
<evidence type="ECO:0000256" key="2">
    <source>
        <dbReference type="SAM" id="MobiDB-lite"/>
    </source>
</evidence>
<evidence type="ECO:0008006" key="4">
    <source>
        <dbReference type="Google" id="ProtNLM"/>
    </source>
</evidence>
<feature type="coiled-coil region" evidence="1">
    <location>
        <begin position="1316"/>
        <end position="1343"/>
    </location>
</feature>
<evidence type="ECO:0000256" key="1">
    <source>
        <dbReference type="SAM" id="Coils"/>
    </source>
</evidence>
<dbReference type="EMBL" id="LR796675">
    <property type="protein sequence ID" value="CAB4159140.1"/>
    <property type="molecule type" value="Genomic_DNA"/>
</dbReference>
<feature type="region of interest" description="Disordered" evidence="2">
    <location>
        <begin position="729"/>
        <end position="749"/>
    </location>
</feature>
<evidence type="ECO:0000313" key="3">
    <source>
        <dbReference type="EMBL" id="CAB4159140.1"/>
    </source>
</evidence>
<keyword evidence="1" id="KW-0175">Coiled coil</keyword>
<reference evidence="3" key="1">
    <citation type="submission" date="2020-04" db="EMBL/GenBank/DDBJ databases">
        <authorList>
            <person name="Chiriac C."/>
            <person name="Salcher M."/>
            <person name="Ghai R."/>
            <person name="Kavagutti S V."/>
        </authorList>
    </citation>
    <scope>NUCLEOTIDE SEQUENCE</scope>
</reference>
<feature type="compositionally biased region" description="Polar residues" evidence="2">
    <location>
        <begin position="26"/>
        <end position="35"/>
    </location>
</feature>
<proteinExistence type="predicted"/>